<keyword evidence="4" id="KW-0863">Zinc-finger</keyword>
<keyword evidence="8" id="KW-0804">Transcription</keyword>
<dbReference type="InterPro" id="IPR050998">
    <property type="entry name" value="FOXP"/>
</dbReference>
<evidence type="ECO:0000256" key="1">
    <source>
        <dbReference type="ARBA" id="ARBA00004123"/>
    </source>
</evidence>
<dbReference type="Gene3D" id="1.10.10.10">
    <property type="entry name" value="Winged helix-like DNA-binding domain superfamily/Winged helix DNA-binding domain"/>
    <property type="match status" value="1"/>
</dbReference>
<dbReference type="Proteomes" id="UP001558613">
    <property type="component" value="Unassembled WGS sequence"/>
</dbReference>
<feature type="compositionally biased region" description="Polar residues" evidence="11">
    <location>
        <begin position="121"/>
        <end position="141"/>
    </location>
</feature>
<evidence type="ECO:0000256" key="6">
    <source>
        <dbReference type="ARBA" id="ARBA00023015"/>
    </source>
</evidence>
<keyword evidence="9 10" id="KW-0539">Nucleus</keyword>
<organism evidence="13 14">
    <name type="scientific">Cirrhinus molitorella</name>
    <name type="common">mud carp</name>
    <dbReference type="NCBI Taxonomy" id="172907"/>
    <lineage>
        <taxon>Eukaryota</taxon>
        <taxon>Metazoa</taxon>
        <taxon>Chordata</taxon>
        <taxon>Craniata</taxon>
        <taxon>Vertebrata</taxon>
        <taxon>Euteleostomi</taxon>
        <taxon>Actinopterygii</taxon>
        <taxon>Neopterygii</taxon>
        <taxon>Teleostei</taxon>
        <taxon>Ostariophysi</taxon>
        <taxon>Cypriniformes</taxon>
        <taxon>Cyprinidae</taxon>
        <taxon>Labeoninae</taxon>
        <taxon>Labeonini</taxon>
        <taxon>Cirrhinus</taxon>
    </lineage>
</organism>
<dbReference type="PANTHER" id="PTHR45796:SF2">
    <property type="entry name" value="FORKHEAD BOX P3"/>
    <property type="match status" value="1"/>
</dbReference>
<protein>
    <recommendedName>
        <fullName evidence="12">Fork-head domain-containing protein</fullName>
    </recommendedName>
</protein>
<dbReference type="Pfam" id="PF00250">
    <property type="entry name" value="Forkhead"/>
    <property type="match status" value="1"/>
</dbReference>
<keyword evidence="2" id="KW-0678">Repressor</keyword>
<keyword evidence="6" id="KW-0805">Transcription regulation</keyword>
<evidence type="ECO:0000256" key="11">
    <source>
        <dbReference type="SAM" id="MobiDB-lite"/>
    </source>
</evidence>
<evidence type="ECO:0000256" key="2">
    <source>
        <dbReference type="ARBA" id="ARBA00022491"/>
    </source>
</evidence>
<dbReference type="SMART" id="SM00339">
    <property type="entry name" value="FH"/>
    <property type="match status" value="1"/>
</dbReference>
<evidence type="ECO:0000256" key="10">
    <source>
        <dbReference type="PROSITE-ProRule" id="PRU00089"/>
    </source>
</evidence>
<dbReference type="EMBL" id="JAYMGO010000008">
    <property type="protein sequence ID" value="KAL1269868.1"/>
    <property type="molecule type" value="Genomic_DNA"/>
</dbReference>
<keyword evidence="3" id="KW-0479">Metal-binding</keyword>
<dbReference type="CDD" id="cd20066">
    <property type="entry name" value="FH_FOXP3"/>
    <property type="match status" value="1"/>
</dbReference>
<comment type="subcellular location">
    <subcellularLocation>
        <location evidence="1 10">Nucleus</location>
    </subcellularLocation>
</comment>
<dbReference type="InterPro" id="IPR036388">
    <property type="entry name" value="WH-like_DNA-bd_sf"/>
</dbReference>
<feature type="compositionally biased region" description="Basic residues" evidence="11">
    <location>
        <begin position="142"/>
        <end position="151"/>
    </location>
</feature>
<dbReference type="InterPro" id="IPR036390">
    <property type="entry name" value="WH_DNA-bd_sf"/>
</dbReference>
<dbReference type="InterPro" id="IPR001766">
    <property type="entry name" value="Fork_head_dom"/>
</dbReference>
<evidence type="ECO:0000313" key="14">
    <source>
        <dbReference type="Proteomes" id="UP001558613"/>
    </source>
</evidence>
<evidence type="ECO:0000256" key="3">
    <source>
        <dbReference type="ARBA" id="ARBA00022723"/>
    </source>
</evidence>
<feature type="compositionally biased region" description="Polar residues" evidence="11">
    <location>
        <begin position="189"/>
        <end position="209"/>
    </location>
</feature>
<proteinExistence type="predicted"/>
<sequence length="479" mass="54205">MKGAVTTMVRVRQIELPLIVAAQRRPARVCHLVSTDEKHNIERCGRRITQTTDVKGMLQNGARTHRSGENRSSHQNLYQEEDFSTFSSIQMKARGSSSSLMSAKPMATKVSVGLDSDFRGSGSSHTLNSSLQQQTATGNTSKHFRQHRPSVLRKGNQPFPQVCSVNDWVVDTVCKTEPDSDLSDPVPLYTSQSESRLSTSMSNLQSGSTEHAGKHGFSVPGGFLCVKGQCGWPGCSKGREVFKEYGLFLKHLSTDHAPGDRSIAQLRMQKDKVQYMENQLTAERQKLQAMQLHLFDVKSTSEDGNSMEKSGHLSGLLQPAACQNANDGVYDSDRAAAEALTQGYWQISTSQVIPGIIPSFEYYKFTNMRPPFTYASMIRWAILESPEKQLTLNEIYHWFTRMFFYFRHNTATWKNAVRHNLSLHKCFVRVEGRKGSVWTVDEEEFLRRKGQKFHREQDMGWMAPFHLFPVTPQGETYQM</sequence>
<evidence type="ECO:0000256" key="9">
    <source>
        <dbReference type="ARBA" id="ARBA00023242"/>
    </source>
</evidence>
<feature type="region of interest" description="Disordered" evidence="11">
    <location>
        <begin position="120"/>
        <end position="156"/>
    </location>
</feature>
<keyword evidence="7 10" id="KW-0238">DNA-binding</keyword>
<evidence type="ECO:0000313" key="13">
    <source>
        <dbReference type="EMBL" id="KAL1269868.1"/>
    </source>
</evidence>
<dbReference type="InterPro" id="IPR047413">
    <property type="entry name" value="FH_FOXP3"/>
</dbReference>
<evidence type="ECO:0000256" key="7">
    <source>
        <dbReference type="ARBA" id="ARBA00023125"/>
    </source>
</evidence>
<feature type="region of interest" description="Disordered" evidence="11">
    <location>
        <begin position="58"/>
        <end position="78"/>
    </location>
</feature>
<evidence type="ECO:0000256" key="4">
    <source>
        <dbReference type="ARBA" id="ARBA00022771"/>
    </source>
</evidence>
<comment type="caution">
    <text evidence="13">The sequence shown here is derived from an EMBL/GenBank/DDBJ whole genome shotgun (WGS) entry which is preliminary data.</text>
</comment>
<feature type="DNA-binding region" description="Fork-head" evidence="10">
    <location>
        <begin position="369"/>
        <end position="455"/>
    </location>
</feature>
<feature type="region of interest" description="Disordered" evidence="11">
    <location>
        <begin position="176"/>
        <end position="213"/>
    </location>
</feature>
<evidence type="ECO:0000256" key="5">
    <source>
        <dbReference type="ARBA" id="ARBA00022833"/>
    </source>
</evidence>
<name>A0ABR3MYZ8_9TELE</name>
<dbReference type="PRINTS" id="PR00053">
    <property type="entry name" value="FORKHEAD"/>
</dbReference>
<dbReference type="InterPro" id="IPR032354">
    <property type="entry name" value="FOXP-CC"/>
</dbReference>
<evidence type="ECO:0000259" key="12">
    <source>
        <dbReference type="PROSITE" id="PS50039"/>
    </source>
</evidence>
<dbReference type="PROSITE" id="PS00658">
    <property type="entry name" value="FORK_HEAD_2"/>
    <property type="match status" value="1"/>
</dbReference>
<keyword evidence="5" id="KW-0862">Zinc</keyword>
<gene>
    <name evidence="13" type="ORF">QQF64_032157</name>
</gene>
<keyword evidence="14" id="KW-1185">Reference proteome</keyword>
<dbReference type="Pfam" id="PF16159">
    <property type="entry name" value="FOXP-CC"/>
    <property type="match status" value="1"/>
</dbReference>
<feature type="domain" description="Fork-head" evidence="12">
    <location>
        <begin position="369"/>
        <end position="455"/>
    </location>
</feature>
<dbReference type="InterPro" id="IPR030456">
    <property type="entry name" value="TF_fork_head_CS_2"/>
</dbReference>
<dbReference type="PANTHER" id="PTHR45796">
    <property type="entry name" value="FORKHEAD BOX P, ISOFORM C"/>
    <property type="match status" value="1"/>
</dbReference>
<reference evidence="13 14" key="1">
    <citation type="submission" date="2023-09" db="EMBL/GenBank/DDBJ databases">
        <authorList>
            <person name="Wang M."/>
        </authorList>
    </citation>
    <scope>NUCLEOTIDE SEQUENCE [LARGE SCALE GENOMIC DNA]</scope>
    <source>
        <strain evidence="13">GT-2023</strain>
        <tissue evidence="13">Liver</tissue>
    </source>
</reference>
<dbReference type="PROSITE" id="PS50039">
    <property type="entry name" value="FORK_HEAD_3"/>
    <property type="match status" value="1"/>
</dbReference>
<evidence type="ECO:0000256" key="8">
    <source>
        <dbReference type="ARBA" id="ARBA00023163"/>
    </source>
</evidence>
<dbReference type="Gene3D" id="1.20.5.340">
    <property type="match status" value="1"/>
</dbReference>
<accession>A0ABR3MYZ8</accession>
<dbReference type="SUPFAM" id="SSF46785">
    <property type="entry name" value="Winged helix' DNA-binding domain"/>
    <property type="match status" value="1"/>
</dbReference>